<keyword evidence="12" id="KW-0564">Palmitate</keyword>
<evidence type="ECO:0000256" key="12">
    <source>
        <dbReference type="ARBA" id="ARBA00023139"/>
    </source>
</evidence>
<keyword evidence="8" id="KW-0625">Polysaccharide transport</keyword>
<evidence type="ECO:0000256" key="11">
    <source>
        <dbReference type="ARBA" id="ARBA00023136"/>
    </source>
</evidence>
<feature type="signal peptide" evidence="15">
    <location>
        <begin position="1"/>
        <end position="32"/>
    </location>
</feature>
<evidence type="ECO:0000259" key="17">
    <source>
        <dbReference type="Pfam" id="PF22461"/>
    </source>
</evidence>
<proteinExistence type="inferred from homology"/>
<keyword evidence="3" id="KW-0813">Transport</keyword>
<evidence type="ECO:0000256" key="2">
    <source>
        <dbReference type="ARBA" id="ARBA00009450"/>
    </source>
</evidence>
<dbReference type="InterPro" id="IPR054765">
    <property type="entry name" value="SLBB_dom"/>
</dbReference>
<name>A0ABS8KJQ7_9BURK</name>
<dbReference type="RefSeq" id="WP_230563756.1">
    <property type="nucleotide sequence ID" value="NZ_JAJITC010000015.1"/>
</dbReference>
<dbReference type="Gene3D" id="3.10.560.10">
    <property type="entry name" value="Outer membrane lipoprotein wza domain like"/>
    <property type="match status" value="2"/>
</dbReference>
<comment type="caution">
    <text evidence="18">The sequence shown here is derived from an EMBL/GenBank/DDBJ whole genome shotgun (WGS) entry which is preliminary data.</text>
</comment>
<feature type="domain" description="SLBB" evidence="17">
    <location>
        <begin position="287"/>
        <end position="371"/>
    </location>
</feature>
<dbReference type="PROSITE" id="PS51257">
    <property type="entry name" value="PROKAR_LIPOPROTEIN"/>
    <property type="match status" value="1"/>
</dbReference>
<evidence type="ECO:0000256" key="15">
    <source>
        <dbReference type="SAM" id="SignalP"/>
    </source>
</evidence>
<evidence type="ECO:0000313" key="19">
    <source>
        <dbReference type="Proteomes" id="UP001430614"/>
    </source>
</evidence>
<keyword evidence="19" id="KW-1185">Reference proteome</keyword>
<comment type="similarity">
    <text evidence="2">Belongs to the BexD/CtrA/VexA family.</text>
</comment>
<reference evidence="18 19" key="1">
    <citation type="submission" date="2021-11" db="EMBL/GenBank/DDBJ databases">
        <authorList>
            <person name="Oh E.-T."/>
            <person name="Kim S.-B."/>
        </authorList>
    </citation>
    <scope>NUCLEOTIDE SEQUENCE [LARGE SCALE GENOMIC DNA]</scope>
    <source>
        <strain evidence="18 19">MMS20-SJTN17</strain>
    </source>
</reference>
<dbReference type="Pfam" id="PF02563">
    <property type="entry name" value="Poly_export"/>
    <property type="match status" value="1"/>
</dbReference>
<keyword evidence="5" id="KW-0762">Sugar transport</keyword>
<feature type="chain" id="PRO_5047058541" evidence="15">
    <location>
        <begin position="33"/>
        <end position="401"/>
    </location>
</feature>
<keyword evidence="13" id="KW-0998">Cell outer membrane</keyword>
<sequence>MLKKTLVAHSCASLRAKLAASLLLTSILSACATAPGNYLDTSRLEDHDQPSSETYPVHLIDGNLIMAQAKAAAEQQQPLPPSALPDRSHYVYHLAPQDILGITVWDHPELTTPQGSTLSSGGNTTQTIAGALQQPYTAALPGQADPYGQTIAADGTIFFPFVGRIQAAGKTTSELREQLTKGLVRFIRDPQVDVRVLSYRSQKVQVTGEVKQPGPLAISDVPLSLVDAITRSGGTNPDADIQRVRLTRNHKLYVLDADRMLDQGDTTQDVMLQNGDVVNVPDRTDSRIFVMGEVKTPIQVPIIRGRMTIADALTQSGGITNTDANPRQIFVMRGMREHPTTPEVFRLDMTQPDSIMLCSQFQLQPLDVVYVGTAASTTFNRVLNQVLPSVQTLFYLKQLTR</sequence>
<evidence type="ECO:0000313" key="18">
    <source>
        <dbReference type="EMBL" id="MCC8404950.1"/>
    </source>
</evidence>
<keyword evidence="14" id="KW-0449">Lipoprotein</keyword>
<keyword evidence="7 15" id="KW-0732">Signal</keyword>
<evidence type="ECO:0000256" key="1">
    <source>
        <dbReference type="ARBA" id="ARBA00004571"/>
    </source>
</evidence>
<dbReference type="PANTHER" id="PTHR33619">
    <property type="entry name" value="POLYSACCHARIDE EXPORT PROTEIN GFCE-RELATED"/>
    <property type="match status" value="1"/>
</dbReference>
<keyword evidence="10" id="KW-0626">Porin</keyword>
<evidence type="ECO:0000256" key="3">
    <source>
        <dbReference type="ARBA" id="ARBA00022448"/>
    </source>
</evidence>
<evidence type="ECO:0000256" key="4">
    <source>
        <dbReference type="ARBA" id="ARBA00022452"/>
    </source>
</evidence>
<feature type="domain" description="Polysaccharide export protein N-terminal" evidence="16">
    <location>
        <begin position="88"/>
        <end position="196"/>
    </location>
</feature>
<feature type="domain" description="SLBB" evidence="17">
    <location>
        <begin position="202"/>
        <end position="280"/>
    </location>
</feature>
<evidence type="ECO:0000256" key="7">
    <source>
        <dbReference type="ARBA" id="ARBA00022729"/>
    </source>
</evidence>
<protein>
    <submittedName>
        <fullName evidence="18">Polysaccharide biosynthesis/export family protein</fullName>
    </submittedName>
</protein>
<dbReference type="Gene3D" id="3.30.1950.10">
    <property type="entry name" value="wza like domain"/>
    <property type="match status" value="1"/>
</dbReference>
<organism evidence="18 19">
    <name type="scientific">Paraburkholderia translucens</name>
    <dbReference type="NCBI Taxonomy" id="2886945"/>
    <lineage>
        <taxon>Bacteria</taxon>
        <taxon>Pseudomonadati</taxon>
        <taxon>Pseudomonadota</taxon>
        <taxon>Betaproteobacteria</taxon>
        <taxon>Burkholderiales</taxon>
        <taxon>Burkholderiaceae</taxon>
        <taxon>Paraburkholderia</taxon>
    </lineage>
</organism>
<keyword evidence="9" id="KW-0406">Ion transport</keyword>
<evidence type="ECO:0000256" key="9">
    <source>
        <dbReference type="ARBA" id="ARBA00023065"/>
    </source>
</evidence>
<comment type="subcellular location">
    <subcellularLocation>
        <location evidence="1">Cell outer membrane</location>
        <topology evidence="1">Multi-pass membrane protein</topology>
    </subcellularLocation>
</comment>
<evidence type="ECO:0000256" key="10">
    <source>
        <dbReference type="ARBA" id="ARBA00023114"/>
    </source>
</evidence>
<evidence type="ECO:0000259" key="16">
    <source>
        <dbReference type="Pfam" id="PF02563"/>
    </source>
</evidence>
<accession>A0ABS8KJQ7</accession>
<evidence type="ECO:0000256" key="14">
    <source>
        <dbReference type="ARBA" id="ARBA00023288"/>
    </source>
</evidence>
<dbReference type="InterPro" id="IPR049712">
    <property type="entry name" value="Poly_export"/>
</dbReference>
<keyword evidence="6" id="KW-0812">Transmembrane</keyword>
<dbReference type="InterPro" id="IPR003715">
    <property type="entry name" value="Poly_export_N"/>
</dbReference>
<evidence type="ECO:0000256" key="6">
    <source>
        <dbReference type="ARBA" id="ARBA00022692"/>
    </source>
</evidence>
<dbReference type="EMBL" id="JAJITC010000015">
    <property type="protein sequence ID" value="MCC8404950.1"/>
    <property type="molecule type" value="Genomic_DNA"/>
</dbReference>
<evidence type="ECO:0000256" key="5">
    <source>
        <dbReference type="ARBA" id="ARBA00022597"/>
    </source>
</evidence>
<evidence type="ECO:0000256" key="13">
    <source>
        <dbReference type="ARBA" id="ARBA00023237"/>
    </source>
</evidence>
<keyword evidence="11" id="KW-0472">Membrane</keyword>
<gene>
    <name evidence="18" type="ORF">LJ655_24260</name>
</gene>
<evidence type="ECO:0000256" key="8">
    <source>
        <dbReference type="ARBA" id="ARBA00023047"/>
    </source>
</evidence>
<keyword evidence="4" id="KW-1134">Transmembrane beta strand</keyword>
<dbReference type="PANTHER" id="PTHR33619:SF3">
    <property type="entry name" value="POLYSACCHARIDE EXPORT PROTEIN GFCE-RELATED"/>
    <property type="match status" value="1"/>
</dbReference>
<dbReference type="Proteomes" id="UP001430614">
    <property type="component" value="Unassembled WGS sequence"/>
</dbReference>
<dbReference type="Pfam" id="PF22461">
    <property type="entry name" value="SLBB_2"/>
    <property type="match status" value="2"/>
</dbReference>